<evidence type="ECO:0000313" key="4">
    <source>
        <dbReference type="EMBL" id="QDU28079.1"/>
    </source>
</evidence>
<gene>
    <name evidence="4" type="ORF">ETAA8_31720</name>
</gene>
<dbReference type="Proteomes" id="UP000315017">
    <property type="component" value="Chromosome"/>
</dbReference>
<organism evidence="4 5">
    <name type="scientific">Anatilimnocola aggregata</name>
    <dbReference type="NCBI Taxonomy" id="2528021"/>
    <lineage>
        <taxon>Bacteria</taxon>
        <taxon>Pseudomonadati</taxon>
        <taxon>Planctomycetota</taxon>
        <taxon>Planctomycetia</taxon>
        <taxon>Pirellulales</taxon>
        <taxon>Pirellulaceae</taxon>
        <taxon>Anatilimnocola</taxon>
    </lineage>
</organism>
<feature type="coiled-coil region" evidence="1">
    <location>
        <begin position="607"/>
        <end position="641"/>
    </location>
</feature>
<dbReference type="EMBL" id="CP036274">
    <property type="protein sequence ID" value="QDU28079.1"/>
    <property type="molecule type" value="Genomic_DNA"/>
</dbReference>
<feature type="transmembrane region" description="Helical" evidence="3">
    <location>
        <begin position="162"/>
        <end position="182"/>
    </location>
</feature>
<keyword evidence="5" id="KW-1185">Reference proteome</keyword>
<dbReference type="RefSeq" id="WP_145089761.1">
    <property type="nucleotide sequence ID" value="NZ_CP036274.1"/>
</dbReference>
<feature type="transmembrane region" description="Helical" evidence="3">
    <location>
        <begin position="28"/>
        <end position="52"/>
    </location>
</feature>
<evidence type="ECO:0000313" key="5">
    <source>
        <dbReference type="Proteomes" id="UP000315017"/>
    </source>
</evidence>
<sequence>MTSTTATTMPLADDVRSVLAGLRTRIRLYVWLEGLALAVIWVALTFWLALALDYLPVIVGASEMPLAARAVMLLVIAGGCGYIFYRWIGERAFVPLADESMAMLLERRFTDFNDTLMTSVELSQRHPDEVEFNTEMFARTSNAARQMLPNVRYGAVFNLARLTLLILLAIGLILSLAGFAVARPQELGTAANRLLLLQDVAWPRQAQIEIVGIDVQRTPSAEDPAPRPHTMEFDKSNHLKVAKGANITLRVKAKLPPDAKLVPQFCTVYYNSRAREGVRAERGRVGMQQFRDQGSYRNFWLEEKPFKGIISTLEFDVVGYDHRVRDYVIEVVESPAVVETLLDLVYPPYIQDEATSSYLPKLDKAYLPSGEFQPAGTQVTLKFRSSKNLQSATIIDPEAKKEADALAKSELEADRKKAKDIVWNYSGQLNSSDPSRFSCQVPSLDKNLALEVSLVDTDGVTTEQPHRVFLSTIEDQPPQIEVTLKGIGSAVTPNVLIPIQGTINDDYGVEQQGSKDQVRSVARLQLQTADSADPRSLPFTLGKGGAVEQEFDFRALRSQDKAFELQPKGKLILSVKAKDRFNLYGKDPHEGTGQIYSLDVVTPEELLQQLEVRELGLRRRMEQIIEEMNQLRDSLLRVKASLGPMAASTPDPEEVRSDDNGDKPKSPEELAKARAELRLIRVQRAFQQSQKSGQETLGVAVGFAGIREELINNRVDTEDRKKRLKEQISDPLQAICQTSFPALDGQLQTLEAALGKLPPMSTDSPELADVALQEATDTIAELDAVLQKMLDLETFNELLDIVRDLLGDQEKLIDRTKQERRRQALEDLK</sequence>
<proteinExistence type="predicted"/>
<feature type="region of interest" description="Disordered" evidence="2">
    <location>
        <begin position="644"/>
        <end position="668"/>
    </location>
</feature>
<evidence type="ECO:0000256" key="3">
    <source>
        <dbReference type="SAM" id="Phobius"/>
    </source>
</evidence>
<keyword evidence="3" id="KW-0812">Transmembrane</keyword>
<keyword evidence="3" id="KW-1133">Transmembrane helix</keyword>
<reference evidence="4 5" key="1">
    <citation type="submission" date="2019-02" db="EMBL/GenBank/DDBJ databases">
        <title>Deep-cultivation of Planctomycetes and their phenomic and genomic characterization uncovers novel biology.</title>
        <authorList>
            <person name="Wiegand S."/>
            <person name="Jogler M."/>
            <person name="Boedeker C."/>
            <person name="Pinto D."/>
            <person name="Vollmers J."/>
            <person name="Rivas-Marin E."/>
            <person name="Kohn T."/>
            <person name="Peeters S.H."/>
            <person name="Heuer A."/>
            <person name="Rast P."/>
            <person name="Oberbeckmann S."/>
            <person name="Bunk B."/>
            <person name="Jeske O."/>
            <person name="Meyerdierks A."/>
            <person name="Storesund J.E."/>
            <person name="Kallscheuer N."/>
            <person name="Luecker S."/>
            <person name="Lage O.M."/>
            <person name="Pohl T."/>
            <person name="Merkel B.J."/>
            <person name="Hornburger P."/>
            <person name="Mueller R.-W."/>
            <person name="Bruemmer F."/>
            <person name="Labrenz M."/>
            <person name="Spormann A.M."/>
            <person name="Op den Camp H."/>
            <person name="Overmann J."/>
            <person name="Amann R."/>
            <person name="Jetten M.S.M."/>
            <person name="Mascher T."/>
            <person name="Medema M.H."/>
            <person name="Devos D.P."/>
            <person name="Kaster A.-K."/>
            <person name="Ovreas L."/>
            <person name="Rohde M."/>
            <person name="Galperin M.Y."/>
            <person name="Jogler C."/>
        </authorList>
    </citation>
    <scope>NUCLEOTIDE SEQUENCE [LARGE SCALE GENOMIC DNA]</scope>
    <source>
        <strain evidence="4 5">ETA_A8</strain>
    </source>
</reference>
<feature type="transmembrane region" description="Helical" evidence="3">
    <location>
        <begin position="64"/>
        <end position="85"/>
    </location>
</feature>
<accession>A0A517YD15</accession>
<evidence type="ECO:0000256" key="1">
    <source>
        <dbReference type="SAM" id="Coils"/>
    </source>
</evidence>
<keyword evidence="1" id="KW-0175">Coiled coil</keyword>
<name>A0A517YD15_9BACT</name>
<keyword evidence="3" id="KW-0472">Membrane</keyword>
<dbReference type="KEGG" id="aagg:ETAA8_31720"/>
<evidence type="ECO:0008006" key="6">
    <source>
        <dbReference type="Google" id="ProtNLM"/>
    </source>
</evidence>
<evidence type="ECO:0000256" key="2">
    <source>
        <dbReference type="SAM" id="MobiDB-lite"/>
    </source>
</evidence>
<feature type="compositionally biased region" description="Basic and acidic residues" evidence="2">
    <location>
        <begin position="653"/>
        <end position="668"/>
    </location>
</feature>
<protein>
    <recommendedName>
        <fullName evidence="6">Polyketide synthase</fullName>
    </recommendedName>
</protein>
<dbReference type="OrthoDB" id="256197at2"/>
<dbReference type="AlphaFoldDB" id="A0A517YD15"/>